<dbReference type="InterPro" id="IPR007433">
    <property type="entry name" value="DUF481"/>
</dbReference>
<organism evidence="1 2">
    <name type="scientific">Pseudomonas luteola</name>
    <dbReference type="NCBI Taxonomy" id="47886"/>
    <lineage>
        <taxon>Bacteria</taxon>
        <taxon>Pseudomonadati</taxon>
        <taxon>Pseudomonadota</taxon>
        <taxon>Gammaproteobacteria</taxon>
        <taxon>Pseudomonadales</taxon>
        <taxon>Pseudomonadaceae</taxon>
        <taxon>Pseudomonas</taxon>
    </lineage>
</organism>
<name>A0A2X2CJ11_PSELU</name>
<reference evidence="1 2" key="1">
    <citation type="submission" date="2018-06" db="EMBL/GenBank/DDBJ databases">
        <authorList>
            <consortium name="Pathogen Informatics"/>
            <person name="Doyle S."/>
        </authorList>
    </citation>
    <scope>NUCLEOTIDE SEQUENCE [LARGE SCALE GENOMIC DNA]</scope>
    <source>
        <strain evidence="1 2">NCTC11842</strain>
    </source>
</reference>
<protein>
    <submittedName>
        <fullName evidence="1">Peptide chain release factor RF-3</fullName>
    </submittedName>
</protein>
<sequence>MKRIRIYRYTCFSPRLIVSLILLSGTSELTLADTVWLKNGDRLTGTIKLLDSKKLLLQTDYGGSISLLWDKVATLQRDQPILVQRSEYADDLEVNSLKPAGRGQVFIETNALGSQTVPLASISQIVEPHPVLRDFNWKGNLDAALDYRRADTNTADYDIDFKTQARHGLWRHNVQGGYNRKKQDGEVSTHNWSLQYALDRFFSDKFFWQGRLSYDRDLIEDISRQRNLGVGPGYQFWDNELGAFSLTALLDRADYEYRDGNKDSFYSASMKWDYNRYIYGQTVQLFSTGELGRPLDNTADFNLDADVGLRYKVTSWASLNLKVSKQMVSGAQGSLNETDYSAGMGVIW</sequence>
<dbReference type="RefSeq" id="WP_083603219.1">
    <property type="nucleotide sequence ID" value="NZ_FQYS01000013.1"/>
</dbReference>
<dbReference type="EMBL" id="UAUF01000002">
    <property type="protein sequence ID" value="SPZ00155.1"/>
    <property type="molecule type" value="Genomic_DNA"/>
</dbReference>
<evidence type="ECO:0000313" key="1">
    <source>
        <dbReference type="EMBL" id="SPZ00155.1"/>
    </source>
</evidence>
<evidence type="ECO:0000313" key="2">
    <source>
        <dbReference type="Proteomes" id="UP000250443"/>
    </source>
</evidence>
<gene>
    <name evidence="1" type="ORF">NCTC11842_00300</name>
</gene>
<dbReference type="Proteomes" id="UP000250443">
    <property type="component" value="Unassembled WGS sequence"/>
</dbReference>
<proteinExistence type="predicted"/>
<dbReference type="Pfam" id="PF04338">
    <property type="entry name" value="DUF481"/>
    <property type="match status" value="1"/>
</dbReference>
<accession>A0A2X2CJ11</accession>
<dbReference type="AlphaFoldDB" id="A0A2X2CJ11"/>